<dbReference type="SUPFAM" id="SSF53218">
    <property type="entry name" value="Molybdenum cofactor biosynthesis proteins"/>
    <property type="match status" value="1"/>
</dbReference>
<reference evidence="9 10" key="1">
    <citation type="submission" date="2018-12" db="EMBL/GenBank/DDBJ databases">
        <title>Complete genome sequence of Flaviflexus salsibiostraticola KCTC 33148.</title>
        <authorList>
            <person name="Bae J.-W."/>
        </authorList>
    </citation>
    <scope>NUCLEOTIDE SEQUENCE [LARGE SCALE GENOMIC DNA]</scope>
    <source>
        <strain evidence="9 10">KCTC 33148</strain>
    </source>
</reference>
<evidence type="ECO:0000313" key="9">
    <source>
        <dbReference type="EMBL" id="AZN30561.1"/>
    </source>
</evidence>
<evidence type="ECO:0000256" key="4">
    <source>
        <dbReference type="ARBA" id="ARBA00022505"/>
    </source>
</evidence>
<evidence type="ECO:0000313" key="10">
    <source>
        <dbReference type="Proteomes" id="UP000270021"/>
    </source>
</evidence>
<dbReference type="Gene3D" id="3.90.105.10">
    <property type="entry name" value="Molybdopterin biosynthesis moea protein, domain 2"/>
    <property type="match status" value="1"/>
</dbReference>
<evidence type="ECO:0000259" key="8">
    <source>
        <dbReference type="SMART" id="SM00852"/>
    </source>
</evidence>
<evidence type="ECO:0000256" key="7">
    <source>
        <dbReference type="RuleBase" id="RU365090"/>
    </source>
</evidence>
<proteinExistence type="inferred from homology"/>
<dbReference type="NCBIfam" id="NF045515">
    <property type="entry name" value="Glp_gephyrin"/>
    <property type="match status" value="1"/>
</dbReference>
<evidence type="ECO:0000256" key="5">
    <source>
        <dbReference type="ARBA" id="ARBA00023150"/>
    </source>
</evidence>
<dbReference type="AlphaFoldDB" id="A0A3S8ZB20"/>
<dbReference type="PANTHER" id="PTHR10192:SF5">
    <property type="entry name" value="GEPHYRIN"/>
    <property type="match status" value="1"/>
</dbReference>
<keyword evidence="7" id="KW-0479">Metal-binding</keyword>
<comment type="pathway">
    <text evidence="2 7">Cofactor biosynthesis; molybdopterin biosynthesis.</text>
</comment>
<dbReference type="Pfam" id="PF00994">
    <property type="entry name" value="MoCF_biosynth"/>
    <property type="match status" value="1"/>
</dbReference>
<keyword evidence="7 9" id="KW-0808">Transferase</keyword>
<dbReference type="CDD" id="cd00887">
    <property type="entry name" value="MoeA"/>
    <property type="match status" value="1"/>
</dbReference>
<dbReference type="PANTHER" id="PTHR10192">
    <property type="entry name" value="MOLYBDOPTERIN BIOSYNTHESIS PROTEIN"/>
    <property type="match status" value="1"/>
</dbReference>
<dbReference type="Gene3D" id="2.170.190.11">
    <property type="entry name" value="Molybdopterin biosynthesis moea protein, domain 3"/>
    <property type="match status" value="1"/>
</dbReference>
<dbReference type="UniPathway" id="UPA00344"/>
<dbReference type="OrthoDB" id="9804758at2"/>
<sequence length="401" mass="42000">MKRVSEFIDDCLAVLQEIPALEVPLADAVGSVLAADAVSPVSLPPADVSAVTGYAVRAADVAGAGEDQPVGLPVTGEIVAGQDSMDVLPPRTAIRVSSGAPIPRGADAVVPVEWTDGGRVTVAITRPVQAEDNIRFEAEDLEAGLVALPAGTRIGPRQLALLAAAGLGAVPVKPAPRVVIMSIGDELIEPGRSGHPGTVYDANSFGLSTAVQELGAIVFRVPRVPDDKKALREALEDQIVRADVIITTGGISGSLKEVLYDLGHVRFDRVAMAPERQYGVGTVGTDGEIPIYCLPGSPVAAMIGYELFVRPALRRAVGHSNVYRRTIKAQATRAWVSESGLEEYVPVRIAGRPTEGYRFEPTGMPGRELLYGLVRANALAAVPAGTEMVAVGDELTCLILD</sequence>
<dbReference type="SUPFAM" id="SSF63882">
    <property type="entry name" value="MoeA N-terminal region -like"/>
    <property type="match status" value="1"/>
</dbReference>
<dbReference type="Gene3D" id="2.40.340.10">
    <property type="entry name" value="MoeA, C-terminal, domain IV"/>
    <property type="match status" value="1"/>
</dbReference>
<dbReference type="KEGG" id="fsl:EJO69_09780"/>
<accession>A0A3S8ZB20</accession>
<gene>
    <name evidence="9" type="ORF">EJO69_09780</name>
</gene>
<comment type="similarity">
    <text evidence="3 7">Belongs to the MoeA family.</text>
</comment>
<name>A0A3S8ZB20_9ACTO</name>
<dbReference type="Proteomes" id="UP000270021">
    <property type="component" value="Chromosome"/>
</dbReference>
<keyword evidence="7" id="KW-0460">Magnesium</keyword>
<dbReference type="GO" id="GO:0005829">
    <property type="term" value="C:cytosol"/>
    <property type="evidence" value="ECO:0007669"/>
    <property type="project" value="TreeGrafter"/>
</dbReference>
<evidence type="ECO:0000256" key="1">
    <source>
        <dbReference type="ARBA" id="ARBA00002901"/>
    </source>
</evidence>
<dbReference type="GO" id="GO:0046872">
    <property type="term" value="F:metal ion binding"/>
    <property type="evidence" value="ECO:0007669"/>
    <property type="project" value="UniProtKB-UniRule"/>
</dbReference>
<dbReference type="InterPro" id="IPR005110">
    <property type="entry name" value="MoeA_linker/N"/>
</dbReference>
<dbReference type="Gene3D" id="3.40.980.10">
    <property type="entry name" value="MoaB/Mog-like domain"/>
    <property type="match status" value="1"/>
</dbReference>
<dbReference type="GO" id="GO:0061599">
    <property type="term" value="F:molybdopterin molybdotransferase activity"/>
    <property type="evidence" value="ECO:0007669"/>
    <property type="project" value="UniProtKB-UniRule"/>
</dbReference>
<dbReference type="EMBL" id="CP034438">
    <property type="protein sequence ID" value="AZN30561.1"/>
    <property type="molecule type" value="Genomic_DNA"/>
</dbReference>
<keyword evidence="5 7" id="KW-0501">Molybdenum cofactor biosynthesis</keyword>
<evidence type="ECO:0000256" key="6">
    <source>
        <dbReference type="ARBA" id="ARBA00047317"/>
    </source>
</evidence>
<dbReference type="InterPro" id="IPR036425">
    <property type="entry name" value="MoaB/Mog-like_dom_sf"/>
</dbReference>
<evidence type="ECO:0000256" key="2">
    <source>
        <dbReference type="ARBA" id="ARBA00005046"/>
    </source>
</evidence>
<evidence type="ECO:0000256" key="3">
    <source>
        <dbReference type="ARBA" id="ARBA00010763"/>
    </source>
</evidence>
<dbReference type="Pfam" id="PF03454">
    <property type="entry name" value="MoeA_C"/>
    <property type="match status" value="1"/>
</dbReference>
<dbReference type="InterPro" id="IPR038987">
    <property type="entry name" value="MoeA-like"/>
</dbReference>
<dbReference type="InterPro" id="IPR036135">
    <property type="entry name" value="MoeA_linker/N_sf"/>
</dbReference>
<comment type="cofactor">
    <cofactor evidence="7">
        <name>Mg(2+)</name>
        <dbReference type="ChEBI" id="CHEBI:18420"/>
    </cofactor>
</comment>
<dbReference type="InterPro" id="IPR036688">
    <property type="entry name" value="MoeA_C_domain_IV_sf"/>
</dbReference>
<keyword evidence="4 7" id="KW-0500">Molybdenum</keyword>
<dbReference type="GO" id="GO:0006777">
    <property type="term" value="P:Mo-molybdopterin cofactor biosynthetic process"/>
    <property type="evidence" value="ECO:0007669"/>
    <property type="project" value="UniProtKB-UniRule"/>
</dbReference>
<protein>
    <recommendedName>
        <fullName evidence="7">Molybdopterin molybdenumtransferase</fullName>
        <ecNumber evidence="7">2.10.1.1</ecNumber>
    </recommendedName>
</protein>
<dbReference type="RefSeq" id="WP_126041409.1">
    <property type="nucleotide sequence ID" value="NZ_CP034438.1"/>
</dbReference>
<feature type="domain" description="MoaB/Mog" evidence="8">
    <location>
        <begin position="179"/>
        <end position="315"/>
    </location>
</feature>
<dbReference type="SUPFAM" id="SSF63867">
    <property type="entry name" value="MoeA C-terminal domain-like"/>
    <property type="match status" value="1"/>
</dbReference>
<dbReference type="SMART" id="SM00852">
    <property type="entry name" value="MoCF_biosynth"/>
    <property type="match status" value="1"/>
</dbReference>
<dbReference type="EC" id="2.10.1.1" evidence="7"/>
<organism evidence="9 10">
    <name type="scientific">Flaviflexus salsibiostraticola</name>
    <dbReference type="NCBI Taxonomy" id="1282737"/>
    <lineage>
        <taxon>Bacteria</taxon>
        <taxon>Bacillati</taxon>
        <taxon>Actinomycetota</taxon>
        <taxon>Actinomycetes</taxon>
        <taxon>Actinomycetales</taxon>
        <taxon>Actinomycetaceae</taxon>
        <taxon>Flaviflexus</taxon>
    </lineage>
</organism>
<comment type="function">
    <text evidence="1 7">Catalyzes the insertion of molybdate into adenylated molybdopterin with the concomitant release of AMP.</text>
</comment>
<comment type="catalytic activity">
    <reaction evidence="6">
        <text>adenylyl-molybdopterin + molybdate = Mo-molybdopterin + AMP + H(+)</text>
        <dbReference type="Rhea" id="RHEA:35047"/>
        <dbReference type="ChEBI" id="CHEBI:15378"/>
        <dbReference type="ChEBI" id="CHEBI:36264"/>
        <dbReference type="ChEBI" id="CHEBI:62727"/>
        <dbReference type="ChEBI" id="CHEBI:71302"/>
        <dbReference type="ChEBI" id="CHEBI:456215"/>
        <dbReference type="EC" id="2.10.1.1"/>
    </reaction>
</comment>
<dbReference type="InterPro" id="IPR001453">
    <property type="entry name" value="MoaB/Mog_dom"/>
</dbReference>
<dbReference type="Pfam" id="PF03453">
    <property type="entry name" value="MoeA_N"/>
    <property type="match status" value="1"/>
</dbReference>
<keyword evidence="10" id="KW-1185">Reference proteome</keyword>
<dbReference type="InterPro" id="IPR005111">
    <property type="entry name" value="MoeA_C_domain_IV"/>
</dbReference>